<name>A0A1I3PTC0_9FLAO</name>
<gene>
    <name evidence="2" type="ORF">SAMN05443431_105272</name>
</gene>
<evidence type="ECO:0000313" key="2">
    <source>
        <dbReference type="EMBL" id="SFJ25044.1"/>
    </source>
</evidence>
<sequence>MKTIFKFIIAVSILTSSSLITAQTFEATDNTDAISSFDTQSSQENFLLNQTDTATSFASTENSVFIAQIGDNNDLVSITESFESDISIIQNGNQNVTVLDLNSTKLTETVIQKGDNNTFLDYSPFKSDVRNATINQTGNNQNLTMFGSNSLSEKIKISMQGQDQSIIIRNF</sequence>
<evidence type="ECO:0000313" key="3">
    <source>
        <dbReference type="Proteomes" id="UP000199559"/>
    </source>
</evidence>
<feature type="signal peptide" evidence="1">
    <location>
        <begin position="1"/>
        <end position="22"/>
    </location>
</feature>
<feature type="chain" id="PRO_5011583836" description="Curlin associated repeat-containing protein" evidence="1">
    <location>
        <begin position="23"/>
        <end position="171"/>
    </location>
</feature>
<dbReference type="Proteomes" id="UP000199559">
    <property type="component" value="Unassembled WGS sequence"/>
</dbReference>
<organism evidence="2 3">
    <name type="scientific">Olleya namhaensis</name>
    <dbReference type="NCBI Taxonomy" id="1144750"/>
    <lineage>
        <taxon>Bacteria</taxon>
        <taxon>Pseudomonadati</taxon>
        <taxon>Bacteroidota</taxon>
        <taxon>Flavobacteriia</taxon>
        <taxon>Flavobacteriales</taxon>
        <taxon>Flavobacteriaceae</taxon>
    </lineage>
</organism>
<keyword evidence="3" id="KW-1185">Reference proteome</keyword>
<evidence type="ECO:0008006" key="4">
    <source>
        <dbReference type="Google" id="ProtNLM"/>
    </source>
</evidence>
<reference evidence="3" key="1">
    <citation type="submission" date="2016-10" db="EMBL/GenBank/DDBJ databases">
        <authorList>
            <person name="Varghese N."/>
            <person name="Submissions S."/>
        </authorList>
    </citation>
    <scope>NUCLEOTIDE SEQUENCE [LARGE SCALE GENOMIC DNA]</scope>
    <source>
        <strain evidence="3">DSM 28881</strain>
    </source>
</reference>
<accession>A0A1I3PTC0</accession>
<dbReference type="STRING" id="1144750.SAMN05443431_105272"/>
<dbReference type="EMBL" id="FORM01000005">
    <property type="protein sequence ID" value="SFJ25044.1"/>
    <property type="molecule type" value="Genomic_DNA"/>
</dbReference>
<keyword evidence="1" id="KW-0732">Signal</keyword>
<protein>
    <recommendedName>
        <fullName evidence="4">Curlin associated repeat-containing protein</fullName>
    </recommendedName>
</protein>
<proteinExistence type="predicted"/>
<dbReference type="RefSeq" id="WP_090840046.1">
    <property type="nucleotide sequence ID" value="NZ_FORM01000005.1"/>
</dbReference>
<evidence type="ECO:0000256" key="1">
    <source>
        <dbReference type="SAM" id="SignalP"/>
    </source>
</evidence>
<dbReference type="AlphaFoldDB" id="A0A1I3PTC0"/>